<evidence type="ECO:0000256" key="2">
    <source>
        <dbReference type="ARBA" id="ARBA00022898"/>
    </source>
</evidence>
<dbReference type="InterPro" id="IPR000821">
    <property type="entry name" value="Ala_racemase"/>
</dbReference>
<gene>
    <name evidence="5" type="ORF">S01H1_48425</name>
</gene>
<dbReference type="PANTHER" id="PTHR30511">
    <property type="entry name" value="ALANINE RACEMASE"/>
    <property type="match status" value="1"/>
</dbReference>
<dbReference type="InterPro" id="IPR011079">
    <property type="entry name" value="Ala_racemase_C"/>
</dbReference>
<evidence type="ECO:0000256" key="3">
    <source>
        <dbReference type="ARBA" id="ARBA00023235"/>
    </source>
</evidence>
<reference evidence="5" key="1">
    <citation type="journal article" date="2014" name="Front. Microbiol.">
        <title>High frequency of phylogenetically diverse reductive dehalogenase-homologous genes in deep subseafloor sedimentary metagenomes.</title>
        <authorList>
            <person name="Kawai M."/>
            <person name="Futagami T."/>
            <person name="Toyoda A."/>
            <person name="Takaki Y."/>
            <person name="Nishi S."/>
            <person name="Hori S."/>
            <person name="Arai W."/>
            <person name="Tsubouchi T."/>
            <person name="Morono Y."/>
            <person name="Uchiyama I."/>
            <person name="Ito T."/>
            <person name="Fujiyama A."/>
            <person name="Inagaki F."/>
            <person name="Takami H."/>
        </authorList>
    </citation>
    <scope>NUCLEOTIDE SEQUENCE</scope>
    <source>
        <strain evidence="5">Expedition CK06-06</strain>
    </source>
</reference>
<comment type="cofactor">
    <cofactor evidence="1">
        <name>pyridoxal 5'-phosphate</name>
        <dbReference type="ChEBI" id="CHEBI:597326"/>
    </cofactor>
</comment>
<evidence type="ECO:0000313" key="5">
    <source>
        <dbReference type="EMBL" id="GAG27884.1"/>
    </source>
</evidence>
<dbReference type="SMART" id="SM01005">
    <property type="entry name" value="Ala_racemase_C"/>
    <property type="match status" value="1"/>
</dbReference>
<dbReference type="GO" id="GO:0030632">
    <property type="term" value="P:D-alanine biosynthetic process"/>
    <property type="evidence" value="ECO:0007669"/>
    <property type="project" value="TreeGrafter"/>
</dbReference>
<dbReference type="InterPro" id="IPR009006">
    <property type="entry name" value="Ala_racemase/Decarboxylase_C"/>
</dbReference>
<dbReference type="GO" id="GO:0005829">
    <property type="term" value="C:cytosol"/>
    <property type="evidence" value="ECO:0007669"/>
    <property type="project" value="TreeGrafter"/>
</dbReference>
<keyword evidence="2" id="KW-0663">Pyridoxal phosphate</keyword>
<protein>
    <recommendedName>
        <fullName evidence="4">Alanine racemase C-terminal domain-containing protein</fullName>
    </recommendedName>
</protein>
<evidence type="ECO:0000259" key="4">
    <source>
        <dbReference type="SMART" id="SM01005"/>
    </source>
</evidence>
<dbReference type="GO" id="GO:0008784">
    <property type="term" value="F:alanine racemase activity"/>
    <property type="evidence" value="ECO:0007669"/>
    <property type="project" value="TreeGrafter"/>
</dbReference>
<feature type="non-terminal residue" evidence="5">
    <location>
        <position position="1"/>
    </location>
</feature>
<dbReference type="PANTHER" id="PTHR30511:SF0">
    <property type="entry name" value="ALANINE RACEMASE, CATABOLIC-RELATED"/>
    <property type="match status" value="1"/>
</dbReference>
<evidence type="ECO:0000256" key="1">
    <source>
        <dbReference type="ARBA" id="ARBA00001933"/>
    </source>
</evidence>
<dbReference type="AlphaFoldDB" id="X0WAA2"/>
<dbReference type="EMBL" id="BARS01031099">
    <property type="protein sequence ID" value="GAG27884.1"/>
    <property type="molecule type" value="Genomic_DNA"/>
</dbReference>
<accession>X0WAA2</accession>
<dbReference type="Pfam" id="PF00842">
    <property type="entry name" value="Ala_racemase_C"/>
    <property type="match status" value="1"/>
</dbReference>
<dbReference type="SUPFAM" id="SSF50621">
    <property type="entry name" value="Alanine racemase C-terminal domain-like"/>
    <property type="match status" value="1"/>
</dbReference>
<keyword evidence="3" id="KW-0413">Isomerase</keyword>
<organism evidence="5">
    <name type="scientific">marine sediment metagenome</name>
    <dbReference type="NCBI Taxonomy" id="412755"/>
    <lineage>
        <taxon>unclassified sequences</taxon>
        <taxon>metagenomes</taxon>
        <taxon>ecological metagenomes</taxon>
    </lineage>
</organism>
<dbReference type="Gene3D" id="2.40.37.10">
    <property type="entry name" value="Lyase, Ornithine Decarboxylase, Chain A, domain 1"/>
    <property type="match status" value="1"/>
</dbReference>
<comment type="caution">
    <text evidence="5">The sequence shown here is derived from an EMBL/GenBank/DDBJ whole genome shotgun (WGS) entry which is preliminary data.</text>
</comment>
<sequence>AGTTVGSGREYVCRRPTQVATLPLGYAQGLSLVPAFLARRRNTWWRRLAGRQRPPVVLIGGEEVPIIGRIGMDQCALDVTDLSGAEVGQTVVVPTHCTLISPEVPRVYIE</sequence>
<dbReference type="GO" id="GO:0030170">
    <property type="term" value="F:pyridoxal phosphate binding"/>
    <property type="evidence" value="ECO:0007669"/>
    <property type="project" value="TreeGrafter"/>
</dbReference>
<feature type="domain" description="Alanine racemase C-terminal" evidence="4">
    <location>
        <begin position="1"/>
        <end position="109"/>
    </location>
</feature>
<name>X0WAA2_9ZZZZ</name>
<proteinExistence type="predicted"/>